<feature type="compositionally biased region" description="Low complexity" evidence="1">
    <location>
        <begin position="14"/>
        <end position="30"/>
    </location>
</feature>
<feature type="region of interest" description="Disordered" evidence="1">
    <location>
        <begin position="1"/>
        <end position="42"/>
    </location>
</feature>
<evidence type="ECO:0000313" key="3">
    <source>
        <dbReference type="Proteomes" id="UP000238823"/>
    </source>
</evidence>
<accession>A0A2S9YSZ8</accession>
<protein>
    <submittedName>
        <fullName evidence="2">Uncharacterized protein</fullName>
    </submittedName>
</protein>
<sequence>MAMTYLRRPAPDNSSRSLSARSRKAPAGPTAAPPPPTTGPTLCSSTTDVTELGFHVGRFEVKTTGALGFPNMVNPTLENPNAVVTADVCARPKTPAGQTGLADWTVGISRSIYEDYSLYSFDKSEVSKRFSEAAPDGAIDVRPGMHGLPFDTGIGRHGGAISASLLDRKPSRLEVVDSPNMEVPLTHDICEVDNRIKAVSRRMDFSVFLMARNDLSQEVHTLRHISYQQISQVRFSDLGGRKKADLGDDQHIVEGRVAKTYAHGRVLVGAQGTGEGPRPPVLGGSFANDIEEPQIIREKLGC</sequence>
<organism evidence="2 3">
    <name type="scientific">Enhygromyxa salina</name>
    <dbReference type="NCBI Taxonomy" id="215803"/>
    <lineage>
        <taxon>Bacteria</taxon>
        <taxon>Pseudomonadati</taxon>
        <taxon>Myxococcota</taxon>
        <taxon>Polyangia</taxon>
        <taxon>Nannocystales</taxon>
        <taxon>Nannocystaceae</taxon>
        <taxon>Enhygromyxa</taxon>
    </lineage>
</organism>
<proteinExistence type="predicted"/>
<reference evidence="2 3" key="1">
    <citation type="submission" date="2018-03" db="EMBL/GenBank/DDBJ databases">
        <title>Draft Genome Sequences of the Obligatory Marine Myxobacteria Enhygromyxa salina SWB007.</title>
        <authorList>
            <person name="Poehlein A."/>
            <person name="Moghaddam J.A."/>
            <person name="Harms H."/>
            <person name="Alanjari M."/>
            <person name="Koenig G.M."/>
            <person name="Daniel R."/>
            <person name="Schaeberle T.F."/>
        </authorList>
    </citation>
    <scope>NUCLEOTIDE SEQUENCE [LARGE SCALE GENOMIC DNA]</scope>
    <source>
        <strain evidence="2 3">SWB007</strain>
    </source>
</reference>
<name>A0A2S9YSZ8_9BACT</name>
<gene>
    <name evidence="2" type="ORF">ENSA7_21410</name>
</gene>
<evidence type="ECO:0000256" key="1">
    <source>
        <dbReference type="SAM" id="MobiDB-lite"/>
    </source>
</evidence>
<evidence type="ECO:0000313" key="2">
    <source>
        <dbReference type="EMBL" id="PRQ08169.1"/>
    </source>
</evidence>
<dbReference type="AlphaFoldDB" id="A0A2S9YSZ8"/>
<dbReference type="EMBL" id="PVNL01000044">
    <property type="protein sequence ID" value="PRQ08169.1"/>
    <property type="molecule type" value="Genomic_DNA"/>
</dbReference>
<comment type="caution">
    <text evidence="2">The sequence shown here is derived from an EMBL/GenBank/DDBJ whole genome shotgun (WGS) entry which is preliminary data.</text>
</comment>
<dbReference type="RefSeq" id="WP_146157565.1">
    <property type="nucleotide sequence ID" value="NZ_PVNL01000044.1"/>
</dbReference>
<dbReference type="Proteomes" id="UP000238823">
    <property type="component" value="Unassembled WGS sequence"/>
</dbReference>